<dbReference type="AlphaFoldDB" id="A0A445CKR2"/>
<evidence type="ECO:0000313" key="3">
    <source>
        <dbReference type="EMBL" id="RYR51526.1"/>
    </source>
</evidence>
<evidence type="ECO:0000256" key="1">
    <source>
        <dbReference type="SAM" id="MobiDB-lite"/>
    </source>
</evidence>
<dbReference type="PANTHER" id="PTHR34377">
    <property type="entry name" value="TETRATRICOPEPTIDE REPEAT (TPR)-LIKE SUPERFAMILY PROTEIN"/>
    <property type="match status" value="1"/>
</dbReference>
<feature type="chain" id="PRO_5019232180" description="Bifunctional inhibitor/plant lipid transfer protein/seed storage helical domain-containing protein" evidence="2">
    <location>
        <begin position="29"/>
        <end position="268"/>
    </location>
</feature>
<gene>
    <name evidence="3" type="ORF">Ahy_A06g026545</name>
</gene>
<feature type="signal peptide" evidence="2">
    <location>
        <begin position="1"/>
        <end position="28"/>
    </location>
</feature>
<organism evidence="3 4">
    <name type="scientific">Arachis hypogaea</name>
    <name type="common">Peanut</name>
    <dbReference type="NCBI Taxonomy" id="3818"/>
    <lineage>
        <taxon>Eukaryota</taxon>
        <taxon>Viridiplantae</taxon>
        <taxon>Streptophyta</taxon>
        <taxon>Embryophyta</taxon>
        <taxon>Tracheophyta</taxon>
        <taxon>Spermatophyta</taxon>
        <taxon>Magnoliopsida</taxon>
        <taxon>eudicotyledons</taxon>
        <taxon>Gunneridae</taxon>
        <taxon>Pentapetalae</taxon>
        <taxon>rosids</taxon>
        <taxon>fabids</taxon>
        <taxon>Fabales</taxon>
        <taxon>Fabaceae</taxon>
        <taxon>Papilionoideae</taxon>
        <taxon>50 kb inversion clade</taxon>
        <taxon>dalbergioids sensu lato</taxon>
        <taxon>Dalbergieae</taxon>
        <taxon>Pterocarpus clade</taxon>
        <taxon>Arachis</taxon>
    </lineage>
</organism>
<proteinExistence type="predicted"/>
<sequence>MEKVHIGRVITLPIVLLLLAITVPETSSQQQSKSPDLHFIPHLPIIPRNRPLCPQQISLANYACARLPFSSHLSPFAENGAHLFKHLTPVLDDDGEHDLDLPFDLEEDEDEDEDEDDDDDLDYSHDNFEDDDLDYSLEDFEDDDLDYGLDDLVDAQAGGNIHLDARHSRHGNPGGHHGRGNHPHRPGRGHGRGHPRRGHGRGHPRRQRRRTSPDANNCCRWAREVDSQCVCEVLARMPPFLVRPSHEYTLRIGYGDSCVITYRCGAPV</sequence>
<protein>
    <recommendedName>
        <fullName evidence="5">Bifunctional inhibitor/plant lipid transfer protein/seed storage helical domain-containing protein</fullName>
    </recommendedName>
</protein>
<dbReference type="STRING" id="3818.A0A445CKR2"/>
<evidence type="ECO:0008006" key="5">
    <source>
        <dbReference type="Google" id="ProtNLM"/>
    </source>
</evidence>
<feature type="compositionally biased region" description="Basic residues" evidence="1">
    <location>
        <begin position="176"/>
        <end position="210"/>
    </location>
</feature>
<comment type="caution">
    <text evidence="3">The sequence shown here is derived from an EMBL/GenBank/DDBJ whole genome shotgun (WGS) entry which is preliminary data.</text>
</comment>
<feature type="compositionally biased region" description="Acidic residues" evidence="1">
    <location>
        <begin position="95"/>
        <end position="121"/>
    </location>
</feature>
<accession>A0A445CKR2</accession>
<dbReference type="Proteomes" id="UP000289738">
    <property type="component" value="Chromosome A06"/>
</dbReference>
<dbReference type="EMBL" id="SDMP01000006">
    <property type="protein sequence ID" value="RYR51526.1"/>
    <property type="molecule type" value="Genomic_DNA"/>
</dbReference>
<evidence type="ECO:0000313" key="4">
    <source>
        <dbReference type="Proteomes" id="UP000289738"/>
    </source>
</evidence>
<evidence type="ECO:0000256" key="2">
    <source>
        <dbReference type="SAM" id="SignalP"/>
    </source>
</evidence>
<dbReference type="PANTHER" id="PTHR34377:SF3">
    <property type="entry name" value="TETRATRICOPEPTIDE REPEAT (TPR)-LIKE SUPERFAMILY PROTEIN"/>
    <property type="match status" value="1"/>
</dbReference>
<reference evidence="3 4" key="1">
    <citation type="submission" date="2019-01" db="EMBL/GenBank/DDBJ databases">
        <title>Sequencing of cultivated peanut Arachis hypogaea provides insights into genome evolution and oil improvement.</title>
        <authorList>
            <person name="Chen X."/>
        </authorList>
    </citation>
    <scope>NUCLEOTIDE SEQUENCE [LARGE SCALE GENOMIC DNA]</scope>
    <source>
        <strain evidence="4">cv. Fuhuasheng</strain>
        <tissue evidence="3">Leaves</tissue>
    </source>
</reference>
<name>A0A445CKR2_ARAHY</name>
<feature type="region of interest" description="Disordered" evidence="1">
    <location>
        <begin position="95"/>
        <end position="134"/>
    </location>
</feature>
<feature type="region of interest" description="Disordered" evidence="1">
    <location>
        <begin position="163"/>
        <end position="213"/>
    </location>
</feature>
<keyword evidence="2" id="KW-0732">Signal</keyword>
<keyword evidence="4" id="KW-1185">Reference proteome</keyword>